<comment type="caution">
    <text evidence="1">The sequence shown here is derived from an EMBL/GenBank/DDBJ whole genome shotgun (WGS) entry which is preliminary data.</text>
</comment>
<gene>
    <name evidence="1" type="ORF">FGADI_10222</name>
</gene>
<organism evidence="1 2">
    <name type="scientific">Fusarium gaditjirri</name>
    <dbReference type="NCBI Taxonomy" id="282569"/>
    <lineage>
        <taxon>Eukaryota</taxon>
        <taxon>Fungi</taxon>
        <taxon>Dikarya</taxon>
        <taxon>Ascomycota</taxon>
        <taxon>Pezizomycotina</taxon>
        <taxon>Sordariomycetes</taxon>
        <taxon>Hypocreomycetidae</taxon>
        <taxon>Hypocreales</taxon>
        <taxon>Nectriaceae</taxon>
        <taxon>Fusarium</taxon>
        <taxon>Fusarium nisikadoi species complex</taxon>
    </lineage>
</organism>
<dbReference type="EMBL" id="JABFAI010000280">
    <property type="protein sequence ID" value="KAF4947713.1"/>
    <property type="molecule type" value="Genomic_DNA"/>
</dbReference>
<reference evidence="1" key="1">
    <citation type="journal article" date="2020" name="BMC Genomics">
        <title>Correction to: Identification and distribution of gene clusters required for synthesis of sphingolipid metabolism inhibitors in diverse species of the filamentous fungus Fusarium.</title>
        <authorList>
            <person name="Kim H.S."/>
            <person name="Lohmar J.M."/>
            <person name="Busman M."/>
            <person name="Brown D.W."/>
            <person name="Naumann T.A."/>
            <person name="Divon H.H."/>
            <person name="Lysoe E."/>
            <person name="Uhlig S."/>
            <person name="Proctor R.H."/>
        </authorList>
    </citation>
    <scope>NUCLEOTIDE SEQUENCE</scope>
    <source>
        <strain evidence="1">NRRL 45417</strain>
    </source>
</reference>
<proteinExistence type="predicted"/>
<accession>A0A8H4SXQ2</accession>
<reference evidence="1" key="2">
    <citation type="submission" date="2020-05" db="EMBL/GenBank/DDBJ databases">
        <authorList>
            <person name="Kim H.-S."/>
            <person name="Proctor R.H."/>
            <person name="Brown D.W."/>
        </authorList>
    </citation>
    <scope>NUCLEOTIDE SEQUENCE</scope>
    <source>
        <strain evidence="1">NRRL 45417</strain>
    </source>
</reference>
<evidence type="ECO:0000313" key="1">
    <source>
        <dbReference type="EMBL" id="KAF4947713.1"/>
    </source>
</evidence>
<dbReference type="AlphaFoldDB" id="A0A8H4SXQ2"/>
<sequence length="230" mass="26124">MADQATSTPAKWESLKNYEATADAVAELMIRVVHKGRDEAGSFPEVREFHEFHEFHEFREMTAEKLGNAPPHELAFIVGQCMPDNVKDCVEEYRSKWPIAPSVDEFDEGRHKHVRHRSTGLVVFWLADVEKSQTWLFTLRNRRDSLGTIAPVSNFQRNMDKFAFCSEFIVHPNTTAKTQTPMIKGTIRHAARAAKARLELDEPQSVLNASALATKDPNDPRIKAKYSSLS</sequence>
<keyword evidence="2" id="KW-1185">Reference proteome</keyword>
<dbReference type="Proteomes" id="UP000604273">
    <property type="component" value="Unassembled WGS sequence"/>
</dbReference>
<protein>
    <submittedName>
        <fullName evidence="1">Uncharacterized protein</fullName>
    </submittedName>
</protein>
<name>A0A8H4SXQ2_9HYPO</name>
<dbReference type="OrthoDB" id="5105954at2759"/>
<evidence type="ECO:0000313" key="2">
    <source>
        <dbReference type="Proteomes" id="UP000604273"/>
    </source>
</evidence>